<keyword evidence="3" id="KW-1185">Reference proteome</keyword>
<dbReference type="KEGG" id="nah:F5544_35890"/>
<feature type="compositionally biased region" description="Low complexity" evidence="1">
    <location>
        <begin position="114"/>
        <end position="128"/>
    </location>
</feature>
<dbReference type="InterPro" id="IPR021375">
    <property type="entry name" value="DUF2997"/>
</dbReference>
<evidence type="ECO:0000256" key="1">
    <source>
        <dbReference type="SAM" id="MobiDB-lite"/>
    </source>
</evidence>
<sequence>MRFGKGIIRRYDYLHHLGADRRCRGREGRRARRRAGVDDVPGVDAPARPSVARARTGRCWGGEGRGGGGCDRCHLAGPRRPAAARRGRDPARPFHRHDGRTALCRDGFGDRQSVRSSRAAGGAAQTSRSRPRGGDGAGFGNHEQRRFGDDDPGGATVNDAERITVVVGPDGGVRAETHNIVGEKCLNCLAILEDLLDSPDAELDLTGDWSNFPMPDEIRHNRE</sequence>
<gene>
    <name evidence="2" type="ORF">F5544_35890</name>
</gene>
<feature type="region of interest" description="Disordered" evidence="1">
    <location>
        <begin position="77"/>
        <end position="159"/>
    </location>
</feature>
<protein>
    <submittedName>
        <fullName evidence="2">DUF2997 domain-containing protein</fullName>
    </submittedName>
</protein>
<dbReference type="EMBL" id="CP046172">
    <property type="protein sequence ID" value="QIS15008.1"/>
    <property type="molecule type" value="Genomic_DNA"/>
</dbReference>
<organism evidence="2 3">
    <name type="scientific">Nocardia arthritidis</name>
    <dbReference type="NCBI Taxonomy" id="228602"/>
    <lineage>
        <taxon>Bacteria</taxon>
        <taxon>Bacillati</taxon>
        <taxon>Actinomycetota</taxon>
        <taxon>Actinomycetes</taxon>
        <taxon>Mycobacteriales</taxon>
        <taxon>Nocardiaceae</taxon>
        <taxon>Nocardia</taxon>
    </lineage>
</organism>
<reference evidence="2 3" key="1">
    <citation type="journal article" date="2019" name="ACS Chem. Biol.">
        <title>Identification and Mobilization of a Cryptic Antibiotic Biosynthesis Gene Locus from a Human-Pathogenic Nocardia Isolate.</title>
        <authorList>
            <person name="Herisse M."/>
            <person name="Ishida K."/>
            <person name="Porter J.L."/>
            <person name="Howden B."/>
            <person name="Hertweck C."/>
            <person name="Stinear T.P."/>
            <person name="Pidot S.J."/>
        </authorList>
    </citation>
    <scope>NUCLEOTIDE SEQUENCE [LARGE SCALE GENOMIC DNA]</scope>
    <source>
        <strain evidence="2 3">AUSMDU00012717</strain>
    </source>
</reference>
<feature type="region of interest" description="Disordered" evidence="1">
    <location>
        <begin position="26"/>
        <end position="49"/>
    </location>
</feature>
<dbReference type="Pfam" id="PF11211">
    <property type="entry name" value="DUF2997"/>
    <property type="match status" value="1"/>
</dbReference>
<accession>A0A6G9YP83</accession>
<name>A0A6G9YP83_9NOCA</name>
<evidence type="ECO:0000313" key="3">
    <source>
        <dbReference type="Proteomes" id="UP000503540"/>
    </source>
</evidence>
<evidence type="ECO:0000313" key="2">
    <source>
        <dbReference type="EMBL" id="QIS15008.1"/>
    </source>
</evidence>
<dbReference type="AlphaFoldDB" id="A0A6G9YP83"/>
<proteinExistence type="predicted"/>
<dbReference type="Proteomes" id="UP000503540">
    <property type="component" value="Chromosome"/>
</dbReference>